<evidence type="ECO:0000313" key="2">
    <source>
        <dbReference type="EMBL" id="MBM3273841.1"/>
    </source>
</evidence>
<accession>A0A937X573</accession>
<comment type="caution">
    <text evidence="2">The sequence shown here is derived from an EMBL/GenBank/DDBJ whole genome shotgun (WGS) entry which is preliminary data.</text>
</comment>
<organism evidence="2 3">
    <name type="scientific">Candidatus Tanganyikabacteria bacterium</name>
    <dbReference type="NCBI Taxonomy" id="2961651"/>
    <lineage>
        <taxon>Bacteria</taxon>
        <taxon>Bacillati</taxon>
        <taxon>Candidatus Sericytochromatia</taxon>
        <taxon>Candidatus Tanganyikabacteria</taxon>
    </lineage>
</organism>
<dbReference type="GO" id="GO:0005524">
    <property type="term" value="F:ATP binding"/>
    <property type="evidence" value="ECO:0007669"/>
    <property type="project" value="InterPro"/>
</dbReference>
<dbReference type="SUPFAM" id="SSF56059">
    <property type="entry name" value="Glutathione synthetase ATP-binding domain-like"/>
    <property type="match status" value="1"/>
</dbReference>
<dbReference type="PANTHER" id="PTHR43615:SF1">
    <property type="entry name" value="PPDK_N DOMAIN-CONTAINING PROTEIN"/>
    <property type="match status" value="1"/>
</dbReference>
<dbReference type="GO" id="GO:0016301">
    <property type="term" value="F:kinase activity"/>
    <property type="evidence" value="ECO:0007669"/>
    <property type="project" value="InterPro"/>
</dbReference>
<dbReference type="Pfam" id="PF01326">
    <property type="entry name" value="PPDK_N"/>
    <property type="match status" value="1"/>
</dbReference>
<dbReference type="Proteomes" id="UP000703893">
    <property type="component" value="Unassembled WGS sequence"/>
</dbReference>
<gene>
    <name evidence="2" type="ORF">FJZ00_01715</name>
</gene>
<dbReference type="InterPro" id="IPR051549">
    <property type="entry name" value="PEP_Utilizing_Enz"/>
</dbReference>
<feature type="non-terminal residue" evidence="2">
    <location>
        <position position="744"/>
    </location>
</feature>
<protein>
    <recommendedName>
        <fullName evidence="1">Pyruvate phosphate dikinase AMP/ATP-binding domain-containing protein</fullName>
    </recommendedName>
</protein>
<dbReference type="InterPro" id="IPR013815">
    <property type="entry name" value="ATP_grasp_subdomain_1"/>
</dbReference>
<dbReference type="Gene3D" id="3.30.470.20">
    <property type="entry name" value="ATP-grasp fold, B domain"/>
    <property type="match status" value="1"/>
</dbReference>
<dbReference type="AlphaFoldDB" id="A0A937X573"/>
<dbReference type="EMBL" id="VGJX01000060">
    <property type="protein sequence ID" value="MBM3273841.1"/>
    <property type="molecule type" value="Genomic_DNA"/>
</dbReference>
<evidence type="ECO:0000259" key="1">
    <source>
        <dbReference type="Pfam" id="PF01326"/>
    </source>
</evidence>
<proteinExistence type="predicted"/>
<evidence type="ECO:0000313" key="3">
    <source>
        <dbReference type="Proteomes" id="UP000703893"/>
    </source>
</evidence>
<sequence>MTSQLTVSVVSAAEALRHDPAALGGKAANLARLTHLGFAVPAWFAVPTEVFTASIDHARIDLEIRQTLDRVVWDEPSSVRHASERLMALVKNIHMAHEARDPVLAAYRSLGRNGSADPLVAVRSSAVGEDSAGASFAGQHDTFLFVKGEEAVQTAIAACWASAFSERALAYRHRTGLGIKDIRIAVVVQEMVFGEVSGVLFTANAITNDEDQAVLSATYGLGEGLVSGELDADNWVVERATRKVLQAEIATKPHCIVFDLRRGHGTTKAEVREEARDVPSLDDPQIAALMDLGEMVATKIGSPQDIEWTIRDGQIFLLQTRPITTLKPKPRGDKRLWDNSNIAESYYGVTTPLTFSFVNRMYEVAYQVMFDAFGIPQKVLRDHQDVFANLLGLLNGRIFYNLGNYYKIITFLPAYEYMKDFFDVMIGVQEKKDYEKARKSWGERLFVGIPKISYLVGRIYGNFLAWDREVATFTADFNRTFDHYRRQDYEAMSPDEILATYRKLEKDLLWTWRAPMTNDFFAMVFFGLTKRLIAKWQIDTTGSLHNDLLCGQGELESTMPAKTLLKLGIMVRGDAALRDLFERTPEDRLSAVLDEAENAERFKAFRAALRDYLDRYGYRCMGELKLEVKNLIEDPTFVYAMVKNYLHKESLDLGEMEAKEHAIKARAEGEVAKALAGRPLRQLIFSYALHNARKGVKNRENLRMARTKAFGLVRQLFQGLGVQLVRLGVLDHEDDVFYLDLADC</sequence>
<reference evidence="2 3" key="1">
    <citation type="submission" date="2019-03" db="EMBL/GenBank/DDBJ databases">
        <title>Lake Tanganyika Metagenome-Assembled Genomes (MAGs).</title>
        <authorList>
            <person name="Tran P."/>
        </authorList>
    </citation>
    <scope>NUCLEOTIDE SEQUENCE [LARGE SCALE GENOMIC DNA]</scope>
    <source>
        <strain evidence="2">K_DeepCast_65m_m2_236</strain>
    </source>
</reference>
<dbReference type="PANTHER" id="PTHR43615">
    <property type="entry name" value="PHOSPHOENOLPYRUVATE SYNTHASE-RELATED"/>
    <property type="match status" value="1"/>
</dbReference>
<feature type="domain" description="Pyruvate phosphate dikinase AMP/ATP-binding" evidence="1">
    <location>
        <begin position="22"/>
        <end position="329"/>
    </location>
</feature>
<dbReference type="InterPro" id="IPR002192">
    <property type="entry name" value="PPDK_AMP/ATP-bd"/>
</dbReference>
<name>A0A937X573_9BACT</name>
<dbReference type="Gene3D" id="3.30.1490.20">
    <property type="entry name" value="ATP-grasp fold, A domain"/>
    <property type="match status" value="1"/>
</dbReference>